<name>A0ACB9AKV6_CICIN</name>
<organism evidence="1 2">
    <name type="scientific">Cichorium intybus</name>
    <name type="common">Chicory</name>
    <dbReference type="NCBI Taxonomy" id="13427"/>
    <lineage>
        <taxon>Eukaryota</taxon>
        <taxon>Viridiplantae</taxon>
        <taxon>Streptophyta</taxon>
        <taxon>Embryophyta</taxon>
        <taxon>Tracheophyta</taxon>
        <taxon>Spermatophyta</taxon>
        <taxon>Magnoliopsida</taxon>
        <taxon>eudicotyledons</taxon>
        <taxon>Gunneridae</taxon>
        <taxon>Pentapetalae</taxon>
        <taxon>asterids</taxon>
        <taxon>campanulids</taxon>
        <taxon>Asterales</taxon>
        <taxon>Asteraceae</taxon>
        <taxon>Cichorioideae</taxon>
        <taxon>Cichorieae</taxon>
        <taxon>Cichoriinae</taxon>
        <taxon>Cichorium</taxon>
    </lineage>
</organism>
<reference evidence="1 2" key="2">
    <citation type="journal article" date="2022" name="Mol. Ecol. Resour.">
        <title>The genomes of chicory, endive, great burdock and yacon provide insights into Asteraceae paleo-polyploidization history and plant inulin production.</title>
        <authorList>
            <person name="Fan W."/>
            <person name="Wang S."/>
            <person name="Wang H."/>
            <person name="Wang A."/>
            <person name="Jiang F."/>
            <person name="Liu H."/>
            <person name="Zhao H."/>
            <person name="Xu D."/>
            <person name="Zhang Y."/>
        </authorList>
    </citation>
    <scope>NUCLEOTIDE SEQUENCE [LARGE SCALE GENOMIC DNA]</scope>
    <source>
        <strain evidence="2">cv. Punajuju</strain>
        <tissue evidence="1">Leaves</tissue>
    </source>
</reference>
<dbReference type="EMBL" id="CM042015">
    <property type="protein sequence ID" value="KAI3710555.1"/>
    <property type="molecule type" value="Genomic_DNA"/>
</dbReference>
<gene>
    <name evidence="1" type="ORF">L2E82_40338</name>
</gene>
<proteinExistence type="predicted"/>
<comment type="caution">
    <text evidence="1">The sequence shown here is derived from an EMBL/GenBank/DDBJ whole genome shotgun (WGS) entry which is preliminary data.</text>
</comment>
<evidence type="ECO:0000313" key="1">
    <source>
        <dbReference type="EMBL" id="KAI3710555.1"/>
    </source>
</evidence>
<accession>A0ACB9AKV6</accession>
<sequence>MLQPSTMLLMAVFKQCLLEESTSEEQSSLLDTLRQLEKDFIVTSRYLAICPTVLREDEDTAAKTNA</sequence>
<dbReference type="Proteomes" id="UP001055811">
    <property type="component" value="Linkage Group LG07"/>
</dbReference>
<evidence type="ECO:0000313" key="2">
    <source>
        <dbReference type="Proteomes" id="UP001055811"/>
    </source>
</evidence>
<keyword evidence="2" id="KW-1185">Reference proteome</keyword>
<protein>
    <submittedName>
        <fullName evidence="1">Uncharacterized protein</fullName>
    </submittedName>
</protein>
<reference evidence="2" key="1">
    <citation type="journal article" date="2022" name="Mol. Ecol. Resour.">
        <title>The genomes of chicory, endive, great burdock and yacon provide insights into Asteraceae palaeo-polyploidization history and plant inulin production.</title>
        <authorList>
            <person name="Fan W."/>
            <person name="Wang S."/>
            <person name="Wang H."/>
            <person name="Wang A."/>
            <person name="Jiang F."/>
            <person name="Liu H."/>
            <person name="Zhao H."/>
            <person name="Xu D."/>
            <person name="Zhang Y."/>
        </authorList>
    </citation>
    <scope>NUCLEOTIDE SEQUENCE [LARGE SCALE GENOMIC DNA]</scope>
    <source>
        <strain evidence="2">cv. Punajuju</strain>
    </source>
</reference>